<dbReference type="AlphaFoldDB" id="A0AAE3IWC9"/>
<dbReference type="GO" id="GO:0006508">
    <property type="term" value="P:proteolysis"/>
    <property type="evidence" value="ECO:0007669"/>
    <property type="project" value="InterPro"/>
</dbReference>
<dbReference type="InterPro" id="IPR000787">
    <property type="entry name" value="Peptidase_M29"/>
</dbReference>
<dbReference type="GO" id="GO:0046872">
    <property type="term" value="F:metal ion binding"/>
    <property type="evidence" value="ECO:0007669"/>
    <property type="project" value="UniProtKB-KW"/>
</dbReference>
<keyword evidence="3" id="KW-1185">Reference proteome</keyword>
<sequence>MKNFTEIVHNLMENNFSIKKENLLLVLTDNSTQVLARKFADALNSDGWKVEMHVMADRKKSGEEPPEETAAAMLSYDFVFCLTKHSLTHTQARKNANQQGISVITMPGITEDMFTDGALRADYSRVEKETLAMTERLTEAKEVIIQTGTANRYELSIPVTDRIGIPSTGVFREKAASGNLPSGEAYIAPLEGRAQGQIVINGSVSGIGLLTEPVLLTIEDGKLVDASGEEGKRLLELLGERNGRMLAELGIGTNYAARVTGNILEDEKAYHTIHVAFGSNHTFGGTIKADVHIDCVTKEPTVIWK</sequence>
<gene>
    <name evidence="2" type="ORF">OEV98_14790</name>
</gene>
<keyword evidence="1" id="KW-0479">Metal-binding</keyword>
<dbReference type="EMBL" id="JAOUSF010000005">
    <property type="protein sequence ID" value="MCU9614808.1"/>
    <property type="molecule type" value="Genomic_DNA"/>
</dbReference>
<protein>
    <submittedName>
        <fullName evidence="2">Aminopeptidase</fullName>
        <ecNumber evidence="2">3.4.11.-</ecNumber>
    </submittedName>
</protein>
<evidence type="ECO:0000313" key="3">
    <source>
        <dbReference type="Proteomes" id="UP001209318"/>
    </source>
</evidence>
<dbReference type="PANTHER" id="PTHR34448">
    <property type="entry name" value="AMINOPEPTIDASE"/>
    <property type="match status" value="1"/>
</dbReference>
<keyword evidence="2" id="KW-0645">Protease</keyword>
<dbReference type="GO" id="GO:0004177">
    <property type="term" value="F:aminopeptidase activity"/>
    <property type="evidence" value="ECO:0007669"/>
    <property type="project" value="UniProtKB-KW"/>
</dbReference>
<dbReference type="PANTHER" id="PTHR34448:SF1">
    <property type="entry name" value="BLL6088 PROTEIN"/>
    <property type="match status" value="1"/>
</dbReference>
<evidence type="ECO:0000313" key="2">
    <source>
        <dbReference type="EMBL" id="MCU9614808.1"/>
    </source>
</evidence>
<keyword evidence="2" id="KW-0031">Aminopeptidase</keyword>
<keyword evidence="2" id="KW-0378">Hydrolase</keyword>
<accession>A0AAE3IWC9</accession>
<comment type="caution">
    <text evidence="2">The sequence shown here is derived from an EMBL/GenBank/DDBJ whole genome shotgun (WGS) entry which is preliminary data.</text>
</comment>
<proteinExistence type="predicted"/>
<organism evidence="2 3">
    <name type="scientific">Perspicuibacillus lycopersici</name>
    <dbReference type="NCBI Taxonomy" id="1325689"/>
    <lineage>
        <taxon>Bacteria</taxon>
        <taxon>Bacillati</taxon>
        <taxon>Bacillota</taxon>
        <taxon>Bacilli</taxon>
        <taxon>Bacillales</taxon>
        <taxon>Bacillaceae</taxon>
        <taxon>Perspicuibacillus</taxon>
    </lineage>
</organism>
<dbReference type="SUPFAM" id="SSF144052">
    <property type="entry name" value="Thermophilic metalloprotease-like"/>
    <property type="match status" value="1"/>
</dbReference>
<dbReference type="RefSeq" id="WP_263074129.1">
    <property type="nucleotide sequence ID" value="NZ_JAOUSF010000005.1"/>
</dbReference>
<evidence type="ECO:0000256" key="1">
    <source>
        <dbReference type="ARBA" id="ARBA00022723"/>
    </source>
</evidence>
<name>A0AAE3IWC9_9BACI</name>
<dbReference type="EC" id="3.4.11.-" evidence="2"/>
<dbReference type="Pfam" id="PF02073">
    <property type="entry name" value="Peptidase_M29"/>
    <property type="match status" value="1"/>
</dbReference>
<reference evidence="2" key="1">
    <citation type="submission" date="2022-10" db="EMBL/GenBank/DDBJ databases">
        <title>Description of Fervidibacillus gen. nov. in the family Fervidibacillaceae fam. nov. with two species, Fervidibacillus albus sp. nov., and Fervidibacillus halotolerans sp. nov., isolated from tidal flat sediments.</title>
        <authorList>
            <person name="Kwon K.K."/>
            <person name="Yang S.-H."/>
        </authorList>
    </citation>
    <scope>NUCLEOTIDE SEQUENCE</scope>
    <source>
        <strain evidence="2">JCM 19140</strain>
    </source>
</reference>
<dbReference type="InterPro" id="IPR052170">
    <property type="entry name" value="M29_Exopeptidase"/>
</dbReference>
<dbReference type="Proteomes" id="UP001209318">
    <property type="component" value="Unassembled WGS sequence"/>
</dbReference>